<dbReference type="RefSeq" id="WP_089761454.1">
    <property type="nucleotide sequence ID" value="NZ_BKAT01000011.1"/>
</dbReference>
<dbReference type="Gene3D" id="2.60.120.10">
    <property type="entry name" value="Jelly Rolls"/>
    <property type="match status" value="1"/>
</dbReference>
<dbReference type="SUPFAM" id="SSF51206">
    <property type="entry name" value="cAMP-binding domain-like"/>
    <property type="match status" value="1"/>
</dbReference>
<dbReference type="InterPro" id="IPR018490">
    <property type="entry name" value="cNMP-bd_dom_sf"/>
</dbReference>
<dbReference type="PANTHER" id="PTHR24567">
    <property type="entry name" value="CRP FAMILY TRANSCRIPTIONAL REGULATORY PROTEIN"/>
    <property type="match status" value="1"/>
</dbReference>
<dbReference type="PROSITE" id="PS51063">
    <property type="entry name" value="HTH_CRP_2"/>
    <property type="match status" value="1"/>
</dbReference>
<dbReference type="InterPro" id="IPR036390">
    <property type="entry name" value="WH_DNA-bd_sf"/>
</dbReference>
<dbReference type="SMART" id="SM00100">
    <property type="entry name" value="cNMP"/>
    <property type="match status" value="1"/>
</dbReference>
<organism evidence="6 7">
    <name type="scientific">Chitinophaga terrae</name>
    <name type="common">ex Kim and Jung 2007</name>
    <dbReference type="NCBI Taxonomy" id="408074"/>
    <lineage>
        <taxon>Bacteria</taxon>
        <taxon>Pseudomonadati</taxon>
        <taxon>Bacteroidota</taxon>
        <taxon>Chitinophagia</taxon>
        <taxon>Chitinophagales</taxon>
        <taxon>Chitinophagaceae</taxon>
        <taxon>Chitinophaga</taxon>
    </lineage>
</organism>
<dbReference type="InterPro" id="IPR012318">
    <property type="entry name" value="HTH_CRP"/>
</dbReference>
<name>A0A1H4BM45_9BACT</name>
<keyword evidence="7" id="KW-1185">Reference proteome</keyword>
<dbReference type="GO" id="GO:0016301">
    <property type="term" value="F:kinase activity"/>
    <property type="evidence" value="ECO:0007669"/>
    <property type="project" value="UniProtKB-KW"/>
</dbReference>
<dbReference type="PRINTS" id="PR00034">
    <property type="entry name" value="HTHCRP"/>
</dbReference>
<dbReference type="OrthoDB" id="9127033at2"/>
<gene>
    <name evidence="6" type="ORF">SAMN05660909_02161</name>
</gene>
<keyword evidence="3" id="KW-0804">Transcription</keyword>
<keyword evidence="6" id="KW-0418">Kinase</keyword>
<dbReference type="PROSITE" id="PS50042">
    <property type="entry name" value="CNMP_BINDING_3"/>
    <property type="match status" value="1"/>
</dbReference>
<dbReference type="AlphaFoldDB" id="A0A1H4BM45"/>
<dbReference type="GO" id="GO:0005829">
    <property type="term" value="C:cytosol"/>
    <property type="evidence" value="ECO:0007669"/>
    <property type="project" value="TreeGrafter"/>
</dbReference>
<feature type="domain" description="Cyclic nucleotide-binding" evidence="4">
    <location>
        <begin position="19"/>
        <end position="139"/>
    </location>
</feature>
<dbReference type="SMART" id="SM00419">
    <property type="entry name" value="HTH_CRP"/>
    <property type="match status" value="1"/>
</dbReference>
<dbReference type="Gene3D" id="1.10.10.10">
    <property type="entry name" value="Winged helix-like DNA-binding domain superfamily/Winged helix DNA-binding domain"/>
    <property type="match status" value="1"/>
</dbReference>
<evidence type="ECO:0000256" key="1">
    <source>
        <dbReference type="ARBA" id="ARBA00023015"/>
    </source>
</evidence>
<evidence type="ECO:0000313" key="6">
    <source>
        <dbReference type="EMBL" id="SEA49223.1"/>
    </source>
</evidence>
<keyword evidence="1" id="KW-0805">Transcription regulation</keyword>
<protein>
    <submittedName>
        <fullName evidence="6">cAMP-binding domain of CRP or a regulatory subunit of cAMP-dependent protein kinases</fullName>
    </submittedName>
</protein>
<dbReference type="GO" id="GO:0003677">
    <property type="term" value="F:DNA binding"/>
    <property type="evidence" value="ECO:0007669"/>
    <property type="project" value="UniProtKB-KW"/>
</dbReference>
<dbReference type="CDD" id="cd00038">
    <property type="entry name" value="CAP_ED"/>
    <property type="match status" value="1"/>
</dbReference>
<keyword evidence="6" id="KW-0808">Transferase</keyword>
<dbReference type="Pfam" id="PF00027">
    <property type="entry name" value="cNMP_binding"/>
    <property type="match status" value="1"/>
</dbReference>
<accession>A0A1H4BM45</accession>
<feature type="domain" description="HTH crp-type" evidence="5">
    <location>
        <begin position="153"/>
        <end position="226"/>
    </location>
</feature>
<dbReference type="PANTHER" id="PTHR24567:SF74">
    <property type="entry name" value="HTH-TYPE TRANSCRIPTIONAL REGULATOR ARCR"/>
    <property type="match status" value="1"/>
</dbReference>
<dbReference type="Proteomes" id="UP000199656">
    <property type="component" value="Unassembled WGS sequence"/>
</dbReference>
<evidence type="ECO:0000256" key="3">
    <source>
        <dbReference type="ARBA" id="ARBA00023163"/>
    </source>
</evidence>
<reference evidence="7" key="1">
    <citation type="submission" date="2016-10" db="EMBL/GenBank/DDBJ databases">
        <authorList>
            <person name="Varghese N."/>
            <person name="Submissions S."/>
        </authorList>
    </citation>
    <scope>NUCLEOTIDE SEQUENCE [LARGE SCALE GENOMIC DNA]</scope>
    <source>
        <strain evidence="7">DSM 23920</strain>
    </source>
</reference>
<dbReference type="InterPro" id="IPR036388">
    <property type="entry name" value="WH-like_DNA-bd_sf"/>
</dbReference>
<dbReference type="STRING" id="408074.SAMN05660909_02161"/>
<dbReference type="InterPro" id="IPR014710">
    <property type="entry name" value="RmlC-like_jellyroll"/>
</dbReference>
<dbReference type="InterPro" id="IPR050397">
    <property type="entry name" value="Env_Response_Regulators"/>
</dbReference>
<dbReference type="SUPFAM" id="SSF46785">
    <property type="entry name" value="Winged helix' DNA-binding domain"/>
    <property type="match status" value="1"/>
</dbReference>
<dbReference type="InterPro" id="IPR000595">
    <property type="entry name" value="cNMP-bd_dom"/>
</dbReference>
<evidence type="ECO:0000259" key="4">
    <source>
        <dbReference type="PROSITE" id="PS50042"/>
    </source>
</evidence>
<dbReference type="Pfam" id="PF13545">
    <property type="entry name" value="HTH_Crp_2"/>
    <property type="match status" value="1"/>
</dbReference>
<dbReference type="EMBL" id="FNRL01000008">
    <property type="protein sequence ID" value="SEA49223.1"/>
    <property type="molecule type" value="Genomic_DNA"/>
</dbReference>
<evidence type="ECO:0000313" key="7">
    <source>
        <dbReference type="Proteomes" id="UP000199656"/>
    </source>
</evidence>
<evidence type="ECO:0000256" key="2">
    <source>
        <dbReference type="ARBA" id="ARBA00023125"/>
    </source>
</evidence>
<dbReference type="GO" id="GO:0003700">
    <property type="term" value="F:DNA-binding transcription factor activity"/>
    <property type="evidence" value="ECO:0007669"/>
    <property type="project" value="TreeGrafter"/>
</dbReference>
<keyword evidence="2" id="KW-0238">DNA-binding</keyword>
<evidence type="ECO:0000259" key="5">
    <source>
        <dbReference type="PROSITE" id="PS51063"/>
    </source>
</evidence>
<sequence>MSIKGIFPIDKWDFKSESILNDLPEDVYALLVAHKSEQTYKKNDTLFKEGTFPSGIFFIIKGKVKKYKVDPEGKEHIIYLAGAGQLIGYHAILADDRYPDSAAVLEDSVIAFIPKEDFIRALDYSPALNYRLLKTLSHEFAVLANSLTVFAKKTVKERLALQLIVIREKYKVNYVEGMPIDINISREDLASLVGTARENVVRVLTEFKTDGILETKGRKIIIKDVNMLIKIANHK</sequence>
<proteinExistence type="predicted"/>